<dbReference type="PANTHER" id="PTHR33802">
    <property type="entry name" value="SI:CH211-161H7.5-RELATED"/>
    <property type="match status" value="1"/>
</dbReference>
<sequence length="273" mass="28954">MPFLSGHRAWLLVEYGVAICHESAVSRLIVQVNWASLSGKLGAPNAEISKAYPSAVTPAGFAFSIWGPIFLLQGAGTIALLSNALPLEALRAVFPYWFVTWIWQNCWQASFVSLPLTDINSRKGKVFRTLLACACQLVAAQSSMTAAAQRLQTLEEQSLLRSMLLDFPSGVNAGWLSAASGIGLSLALQHWTRGDLMTPNRSACLLGAVGCYGAGVVSSLGQGSAWGFGLGYSCAVSWACFGITKTGSPEVVKKVARAGMGLFFLLGISCLVK</sequence>
<evidence type="ECO:0000313" key="2">
    <source>
        <dbReference type="Proteomes" id="UP001642484"/>
    </source>
</evidence>
<dbReference type="PANTHER" id="PTHR33802:SF1">
    <property type="entry name" value="XK-RELATED PROTEIN"/>
    <property type="match status" value="1"/>
</dbReference>
<name>A0ABP0PI42_9DINO</name>
<protein>
    <submittedName>
        <fullName evidence="1">Uncharacterized protein</fullName>
    </submittedName>
</protein>
<comment type="caution">
    <text evidence="1">The sequence shown here is derived from an EMBL/GenBank/DDBJ whole genome shotgun (WGS) entry which is preliminary data.</text>
</comment>
<evidence type="ECO:0000313" key="1">
    <source>
        <dbReference type="EMBL" id="CAK9074390.1"/>
    </source>
</evidence>
<accession>A0ABP0PI42</accession>
<dbReference type="EMBL" id="CAXAMN010023006">
    <property type="protein sequence ID" value="CAK9074390.1"/>
    <property type="molecule type" value="Genomic_DNA"/>
</dbReference>
<keyword evidence="2" id="KW-1185">Reference proteome</keyword>
<proteinExistence type="predicted"/>
<gene>
    <name evidence="1" type="ORF">CCMP2556_LOCUS36654</name>
</gene>
<reference evidence="1 2" key="1">
    <citation type="submission" date="2024-02" db="EMBL/GenBank/DDBJ databases">
        <authorList>
            <person name="Chen Y."/>
            <person name="Shah S."/>
            <person name="Dougan E. K."/>
            <person name="Thang M."/>
            <person name="Chan C."/>
        </authorList>
    </citation>
    <scope>NUCLEOTIDE SEQUENCE [LARGE SCALE GENOMIC DNA]</scope>
</reference>
<dbReference type="Proteomes" id="UP001642484">
    <property type="component" value="Unassembled WGS sequence"/>
</dbReference>
<organism evidence="1 2">
    <name type="scientific">Durusdinium trenchii</name>
    <dbReference type="NCBI Taxonomy" id="1381693"/>
    <lineage>
        <taxon>Eukaryota</taxon>
        <taxon>Sar</taxon>
        <taxon>Alveolata</taxon>
        <taxon>Dinophyceae</taxon>
        <taxon>Suessiales</taxon>
        <taxon>Symbiodiniaceae</taxon>
        <taxon>Durusdinium</taxon>
    </lineage>
</organism>